<evidence type="ECO:0000313" key="8">
    <source>
        <dbReference type="EMBL" id="KAF8726365.1"/>
    </source>
</evidence>
<dbReference type="SMART" id="SM00327">
    <property type="entry name" value="VWA"/>
    <property type="match status" value="1"/>
</dbReference>
<dbReference type="SUPFAM" id="SSF56112">
    <property type="entry name" value="Protein kinase-like (PK-like)"/>
    <property type="match status" value="1"/>
</dbReference>
<keyword evidence="3" id="KW-0418">Kinase</keyword>
<feature type="binding site" evidence="5">
    <location>
        <position position="42"/>
    </location>
    <ligand>
        <name>ATP</name>
        <dbReference type="ChEBI" id="CHEBI:30616"/>
    </ligand>
</feature>
<accession>A0A835KCB7</accession>
<gene>
    <name evidence="8" type="ORF">HU200_019827</name>
</gene>
<dbReference type="Gene3D" id="3.30.200.20">
    <property type="entry name" value="Phosphorylase Kinase, domain 1"/>
    <property type="match status" value="1"/>
</dbReference>
<dbReference type="AlphaFoldDB" id="A0A835KCB7"/>
<dbReference type="InterPro" id="IPR017441">
    <property type="entry name" value="Protein_kinase_ATP_BS"/>
</dbReference>
<evidence type="ECO:0000256" key="3">
    <source>
        <dbReference type="ARBA" id="ARBA00022777"/>
    </source>
</evidence>
<dbReference type="Gene3D" id="3.40.50.410">
    <property type="entry name" value="von Willebrand factor, type A domain"/>
    <property type="match status" value="1"/>
</dbReference>
<evidence type="ECO:0000259" key="7">
    <source>
        <dbReference type="PROSITE" id="PS50234"/>
    </source>
</evidence>
<dbReference type="Pfam" id="PF00069">
    <property type="entry name" value="Pkinase"/>
    <property type="match status" value="1"/>
</dbReference>
<sequence>MPISLLKPITNNFNDAQVIGRGGFAVVYKGVLENGKVVAVKKQSNLSMDEKEYIQEVRCLLRVQHKNIIRFLGYCADTQGKMWDHGGKLVMADVRERLLCFEYVPNGTLKDYITDASCGLEWRKRYQIIKGICEGLHYLHEMRIVHLDLKPSNILLDDNMVPKIADFGISRCFDQEQSWAIATQVVGTLGYLAPECDTRMITYKLDMYSLGVIIKEILTGRKAYSSVENVLESWRNRLKTSSAVDTVLGQIRVCFEISTDCIEHNPEKRPNTKRIIELLEQTECMDEFNESDVQVPAFNDDEKPPSFSASAGTKGLVTMESVKYLKEDAALTADTVRAEIEINATSSATLLRKRLDLVAVLDVSGGMEGRKMESIKKAAKFVIMKLTPEDRLSIVTFSDDGATRLNPLRLITEAAQKELCALVDGLQAATGGGGTNIRAGLKTGLAVIADRVNTRARVANVFLMSGGHQSSASGDARHLDPGKAATIYTFGFGSDTDPRLMADIAAKTPGGSFTYLSDGSNLSLAFAQLLPGLLTVVAQDVRLIITPNTEDGDVDAVHVQGPRGVVFKQSTDAVTGPITVNLGTLNAGESHRVVVEFLLKDVSAAASEAYEAVLGDIQLIFNARGKWLVRQTPEEIQIMRTPTPSQASDDEHDVRR</sequence>
<dbReference type="GO" id="GO:0004672">
    <property type="term" value="F:protein kinase activity"/>
    <property type="evidence" value="ECO:0007669"/>
    <property type="project" value="InterPro"/>
</dbReference>
<evidence type="ECO:0000256" key="2">
    <source>
        <dbReference type="ARBA" id="ARBA00022741"/>
    </source>
</evidence>
<feature type="domain" description="VWFA" evidence="7">
    <location>
        <begin position="356"/>
        <end position="529"/>
    </location>
</feature>
<dbReference type="GO" id="GO:0005524">
    <property type="term" value="F:ATP binding"/>
    <property type="evidence" value="ECO:0007669"/>
    <property type="project" value="UniProtKB-UniRule"/>
</dbReference>
<reference evidence="8" key="1">
    <citation type="submission" date="2020-07" db="EMBL/GenBank/DDBJ databases">
        <title>Genome sequence and genetic diversity analysis of an under-domesticated orphan crop, white fonio (Digitaria exilis).</title>
        <authorList>
            <person name="Bennetzen J.L."/>
            <person name="Chen S."/>
            <person name="Ma X."/>
            <person name="Wang X."/>
            <person name="Yssel A.E.J."/>
            <person name="Chaluvadi S.R."/>
            <person name="Johnson M."/>
            <person name="Gangashetty P."/>
            <person name="Hamidou F."/>
            <person name="Sanogo M.D."/>
            <person name="Zwaenepoel A."/>
            <person name="Wallace J."/>
            <person name="Van De Peer Y."/>
            <person name="Van Deynze A."/>
        </authorList>
    </citation>
    <scope>NUCLEOTIDE SEQUENCE</scope>
    <source>
        <tissue evidence="8">Leaves</tissue>
    </source>
</reference>
<keyword evidence="2 5" id="KW-0547">Nucleotide-binding</keyword>
<dbReference type="OrthoDB" id="1668230at2759"/>
<evidence type="ECO:0000256" key="5">
    <source>
        <dbReference type="PROSITE-ProRule" id="PRU10141"/>
    </source>
</evidence>
<dbReference type="Proteomes" id="UP000636709">
    <property type="component" value="Unassembled WGS sequence"/>
</dbReference>
<dbReference type="InterPro" id="IPR011009">
    <property type="entry name" value="Kinase-like_dom_sf"/>
</dbReference>
<dbReference type="Gene3D" id="1.10.510.10">
    <property type="entry name" value="Transferase(Phosphotransferase) domain 1"/>
    <property type="match status" value="1"/>
</dbReference>
<dbReference type="InterPro" id="IPR000719">
    <property type="entry name" value="Prot_kinase_dom"/>
</dbReference>
<name>A0A835KCB7_9POAL</name>
<comment type="caution">
    <text evidence="8">The sequence shown here is derived from an EMBL/GenBank/DDBJ whole genome shotgun (WGS) entry which is preliminary data.</text>
</comment>
<dbReference type="InterPro" id="IPR002035">
    <property type="entry name" value="VWF_A"/>
</dbReference>
<organism evidence="8 9">
    <name type="scientific">Digitaria exilis</name>
    <dbReference type="NCBI Taxonomy" id="1010633"/>
    <lineage>
        <taxon>Eukaryota</taxon>
        <taxon>Viridiplantae</taxon>
        <taxon>Streptophyta</taxon>
        <taxon>Embryophyta</taxon>
        <taxon>Tracheophyta</taxon>
        <taxon>Spermatophyta</taxon>
        <taxon>Magnoliopsida</taxon>
        <taxon>Liliopsida</taxon>
        <taxon>Poales</taxon>
        <taxon>Poaceae</taxon>
        <taxon>PACMAD clade</taxon>
        <taxon>Panicoideae</taxon>
        <taxon>Panicodae</taxon>
        <taxon>Paniceae</taxon>
        <taxon>Anthephorinae</taxon>
        <taxon>Digitaria</taxon>
    </lineage>
</organism>
<dbReference type="InterPro" id="IPR036465">
    <property type="entry name" value="vWFA_dom_sf"/>
</dbReference>
<dbReference type="PANTHER" id="PTHR45707">
    <property type="entry name" value="C2 CALCIUM/LIPID-BINDING PLANT PHOSPHORIBOSYLTRANSFERASE FAMILY PROTEIN"/>
    <property type="match status" value="1"/>
</dbReference>
<evidence type="ECO:0000256" key="4">
    <source>
        <dbReference type="ARBA" id="ARBA00022840"/>
    </source>
</evidence>
<dbReference type="InterPro" id="IPR008271">
    <property type="entry name" value="Ser/Thr_kinase_AS"/>
</dbReference>
<dbReference type="PROSITE" id="PS50234">
    <property type="entry name" value="VWFA"/>
    <property type="match status" value="1"/>
</dbReference>
<keyword evidence="1" id="KW-0808">Transferase</keyword>
<dbReference type="PANTHER" id="PTHR45707:SF80">
    <property type="entry name" value="PROTEIN KINASE DOMAIN-CONTAINING PROTEIN"/>
    <property type="match status" value="1"/>
</dbReference>
<evidence type="ECO:0000256" key="1">
    <source>
        <dbReference type="ARBA" id="ARBA00022679"/>
    </source>
</evidence>
<dbReference type="FunFam" id="1.10.510.10:FF:000870">
    <property type="entry name" value="OSJNBa0016N04.16-like protein"/>
    <property type="match status" value="1"/>
</dbReference>
<dbReference type="EMBL" id="JACEFO010001651">
    <property type="protein sequence ID" value="KAF8726365.1"/>
    <property type="molecule type" value="Genomic_DNA"/>
</dbReference>
<dbReference type="PROSITE" id="PS00108">
    <property type="entry name" value="PROTEIN_KINASE_ST"/>
    <property type="match status" value="1"/>
</dbReference>
<proteinExistence type="predicted"/>
<dbReference type="SMART" id="SM00220">
    <property type="entry name" value="S_TKc"/>
    <property type="match status" value="1"/>
</dbReference>
<keyword evidence="4 5" id="KW-0067">ATP-binding</keyword>
<dbReference type="PROSITE" id="PS00107">
    <property type="entry name" value="PROTEIN_KINASE_ATP"/>
    <property type="match status" value="1"/>
</dbReference>
<dbReference type="SUPFAM" id="SSF53300">
    <property type="entry name" value="vWA-like"/>
    <property type="match status" value="1"/>
</dbReference>
<evidence type="ECO:0000313" key="9">
    <source>
        <dbReference type="Proteomes" id="UP000636709"/>
    </source>
</evidence>
<dbReference type="Pfam" id="PF00092">
    <property type="entry name" value="VWA"/>
    <property type="match status" value="1"/>
</dbReference>
<evidence type="ECO:0000259" key="6">
    <source>
        <dbReference type="PROSITE" id="PS50011"/>
    </source>
</evidence>
<protein>
    <submittedName>
        <fullName evidence="8">Uncharacterized protein</fullName>
    </submittedName>
</protein>
<dbReference type="PROSITE" id="PS50011">
    <property type="entry name" value="PROTEIN_KINASE_DOM"/>
    <property type="match status" value="1"/>
</dbReference>
<feature type="domain" description="Protein kinase" evidence="6">
    <location>
        <begin position="13"/>
        <end position="289"/>
    </location>
</feature>
<keyword evidence="9" id="KW-1185">Reference proteome</keyword>